<keyword evidence="4" id="KW-1185">Reference proteome</keyword>
<dbReference type="SUPFAM" id="SSF46785">
    <property type="entry name" value="Winged helix' DNA-binding domain"/>
    <property type="match status" value="1"/>
</dbReference>
<organism evidence="3 4">
    <name type="scientific">Adlercreutzia mucosicola</name>
    <dbReference type="NCBI Taxonomy" id="580026"/>
    <lineage>
        <taxon>Bacteria</taxon>
        <taxon>Bacillati</taxon>
        <taxon>Actinomycetota</taxon>
        <taxon>Coriobacteriia</taxon>
        <taxon>Eggerthellales</taxon>
        <taxon>Eggerthellaceae</taxon>
        <taxon>Adlercreutzia</taxon>
    </lineage>
</organism>
<evidence type="ECO:0000256" key="1">
    <source>
        <dbReference type="SAM" id="SignalP"/>
    </source>
</evidence>
<gene>
    <name evidence="3" type="ORF">GKZ27_09950</name>
</gene>
<evidence type="ECO:0000259" key="2">
    <source>
        <dbReference type="PROSITE" id="PS51459"/>
    </source>
</evidence>
<comment type="caution">
    <text evidence="3">The sequence shown here is derived from an EMBL/GenBank/DDBJ whole genome shotgun (WGS) entry which is preliminary data.</text>
</comment>
<reference evidence="3 4" key="1">
    <citation type="submission" date="2019-12" db="EMBL/GenBank/DDBJ databases">
        <title>Microbes associate with the intestines of laboratory mice.</title>
        <authorList>
            <person name="Navarre W."/>
            <person name="Wong E."/>
        </authorList>
    </citation>
    <scope>NUCLEOTIDE SEQUENCE [LARGE SCALE GENOMIC DNA]</scope>
    <source>
        <strain evidence="3 4">NM66_B29</strain>
    </source>
</reference>
<dbReference type="AlphaFoldDB" id="A0A6N8JRI2"/>
<proteinExistence type="predicted"/>
<accession>A0A6N8JRI2</accession>
<evidence type="ECO:0000313" key="4">
    <source>
        <dbReference type="Proteomes" id="UP000463388"/>
    </source>
</evidence>
<dbReference type="InterPro" id="IPR036390">
    <property type="entry name" value="WH_DNA-bd_sf"/>
</dbReference>
<sequence>MPFLERCRFCPLRSLAPLWAGRPLAAEMFFAVFNENDACTIWSRFLFSKSSESLIWTAQPITRATDARYDGSSSDGMGGISVKLQTSFKREALPADLTRLEQALFQPDGGEDYGQSVAPVYEPFRLMDRKIILSDETLGAISRFEMIASRCDCLIGTSPFRASLSRALARMDGMFVTLLNGGRADYRLCCCLDFLQNSGGMAEGNVPERARTVALGINDDDRDAMAASLCAHRMETLALKSLRGAMPDPITPGHILALQHAISLTFHPGVPAGLRNWMPDQRRDGADGAYRPPSPLELPAYLQDLVAFLNESKLGPSAKVALMYYQLEATKMFPVDNDQISRALIVGIWRQAGLIKHIMPPIAITPALARRAHAEVLQPYRFGNDMSEMQMVDDWVYHTARASQNAFEVEQLAYTLANQMVERWEQILAANGSRATDTVHRLLIALVGSPVFSVSTLAADIGASFPTVAKITGALEKAGIVVQMSRGRRNKVYECPEAVNLFQLIIDELT</sequence>
<dbReference type="SUPFAM" id="SSF140931">
    <property type="entry name" value="Fic-like"/>
    <property type="match status" value="1"/>
</dbReference>
<dbReference type="EMBL" id="WSRR01000031">
    <property type="protein sequence ID" value="MVX61767.1"/>
    <property type="molecule type" value="Genomic_DNA"/>
</dbReference>
<protein>
    <recommendedName>
        <fullName evidence="2">Fido domain-containing protein</fullName>
    </recommendedName>
</protein>
<dbReference type="InterPro" id="IPR036597">
    <property type="entry name" value="Fido-like_dom_sf"/>
</dbReference>
<dbReference type="Gene3D" id="1.10.3290.10">
    <property type="entry name" value="Fido-like domain"/>
    <property type="match status" value="1"/>
</dbReference>
<evidence type="ECO:0000313" key="3">
    <source>
        <dbReference type="EMBL" id="MVX61767.1"/>
    </source>
</evidence>
<feature type="signal peptide" evidence="1">
    <location>
        <begin position="1"/>
        <end position="25"/>
    </location>
</feature>
<name>A0A6N8JRI2_9ACTN</name>
<dbReference type="InterPro" id="IPR003812">
    <property type="entry name" value="Fido"/>
</dbReference>
<feature type="domain" description="Fido" evidence="2">
    <location>
        <begin position="258"/>
        <end position="398"/>
    </location>
</feature>
<dbReference type="Proteomes" id="UP000463388">
    <property type="component" value="Unassembled WGS sequence"/>
</dbReference>
<feature type="chain" id="PRO_5027029351" description="Fido domain-containing protein" evidence="1">
    <location>
        <begin position="26"/>
        <end position="510"/>
    </location>
</feature>
<dbReference type="PROSITE" id="PS51459">
    <property type="entry name" value="FIDO"/>
    <property type="match status" value="1"/>
</dbReference>
<keyword evidence="1" id="KW-0732">Signal</keyword>